<organism evidence="3 4">
    <name type="scientific">Suillus fuscotomentosus</name>
    <dbReference type="NCBI Taxonomy" id="1912939"/>
    <lineage>
        <taxon>Eukaryota</taxon>
        <taxon>Fungi</taxon>
        <taxon>Dikarya</taxon>
        <taxon>Basidiomycota</taxon>
        <taxon>Agaricomycotina</taxon>
        <taxon>Agaricomycetes</taxon>
        <taxon>Agaricomycetidae</taxon>
        <taxon>Boletales</taxon>
        <taxon>Suillineae</taxon>
        <taxon>Suillaceae</taxon>
        <taxon>Suillus</taxon>
    </lineage>
</organism>
<evidence type="ECO:0000259" key="2">
    <source>
        <dbReference type="Pfam" id="PF20681"/>
    </source>
</evidence>
<sequence length="355" mass="39695">MINPMLLPLPHSDDMDLIYPASIAEATGYIPATKTAGAHCKAKAPRAKDVKSLLNIVQDELPLGQCRWQTVQVKFCQWAKVKHRPECKLTSLETKFKQLVKTTKPTGDGVCPPEVTCAHHIEELINEHAGTCDLNNTDYKAVQDDDSLSVISDQYQDEPTPPPIQHTAIARSTPCAEAPAPRRNTRGAAATDLLTRLSTAFDPATQRNCDEDRANCSLATTHLLTQSQQLCDSQAATETLHGQLFDLRARMYDIEREHDWVELRIEMMQMSGSTHRQHVRMPKHKNLHQEWYPEGGGSTRWLTDEGESTASEGCKPPHLQKIGPSEHLKYSDCPYFEDIADEPINPIQKEGSVEI</sequence>
<dbReference type="AlphaFoldDB" id="A0AAD4HMG1"/>
<name>A0AAD4HMG1_9AGAM</name>
<dbReference type="PANTHER" id="PTHR34409:SF1">
    <property type="entry name" value="MYB-LIKE DOMAIN-CONTAINING PROTEIN"/>
    <property type="match status" value="1"/>
</dbReference>
<dbReference type="GeneID" id="64661154"/>
<dbReference type="EMBL" id="JABBWK010000021">
    <property type="protein sequence ID" value="KAG1901616.1"/>
    <property type="molecule type" value="Genomic_DNA"/>
</dbReference>
<dbReference type="Pfam" id="PF20681">
    <property type="entry name" value="DUF6818"/>
    <property type="match status" value="1"/>
</dbReference>
<feature type="region of interest" description="Disordered" evidence="1">
    <location>
        <begin position="305"/>
        <end position="325"/>
    </location>
</feature>
<reference evidence="3" key="1">
    <citation type="journal article" date="2020" name="New Phytol.">
        <title>Comparative genomics reveals dynamic genome evolution in host specialist ectomycorrhizal fungi.</title>
        <authorList>
            <person name="Lofgren L.A."/>
            <person name="Nguyen N.H."/>
            <person name="Vilgalys R."/>
            <person name="Ruytinx J."/>
            <person name="Liao H.L."/>
            <person name="Branco S."/>
            <person name="Kuo A."/>
            <person name="LaButti K."/>
            <person name="Lipzen A."/>
            <person name="Andreopoulos W."/>
            <person name="Pangilinan J."/>
            <person name="Riley R."/>
            <person name="Hundley H."/>
            <person name="Na H."/>
            <person name="Barry K."/>
            <person name="Grigoriev I.V."/>
            <person name="Stajich J.E."/>
            <person name="Kennedy P.G."/>
        </authorList>
    </citation>
    <scope>NUCLEOTIDE SEQUENCE</scope>
    <source>
        <strain evidence="3">FC203</strain>
    </source>
</reference>
<protein>
    <recommendedName>
        <fullName evidence="2">DUF6818 domain-containing protein</fullName>
    </recommendedName>
</protein>
<proteinExistence type="predicted"/>
<accession>A0AAD4HMG1</accession>
<gene>
    <name evidence="3" type="ORF">F5891DRAFT_1187488</name>
</gene>
<dbReference type="Proteomes" id="UP001195769">
    <property type="component" value="Unassembled WGS sequence"/>
</dbReference>
<comment type="caution">
    <text evidence="3">The sequence shown here is derived from an EMBL/GenBank/DDBJ whole genome shotgun (WGS) entry which is preliminary data.</text>
</comment>
<dbReference type="RefSeq" id="XP_041227191.1">
    <property type="nucleotide sequence ID" value="XM_041366856.1"/>
</dbReference>
<evidence type="ECO:0000313" key="3">
    <source>
        <dbReference type="EMBL" id="KAG1901616.1"/>
    </source>
</evidence>
<dbReference type="InterPro" id="IPR049203">
    <property type="entry name" value="DUF6818"/>
</dbReference>
<evidence type="ECO:0000256" key="1">
    <source>
        <dbReference type="SAM" id="MobiDB-lite"/>
    </source>
</evidence>
<dbReference type="PANTHER" id="PTHR34409">
    <property type="entry name" value="SET DOMAIN-CONTAINING PROTEIN"/>
    <property type="match status" value="1"/>
</dbReference>
<evidence type="ECO:0000313" key="4">
    <source>
        <dbReference type="Proteomes" id="UP001195769"/>
    </source>
</evidence>
<keyword evidence="4" id="KW-1185">Reference proteome</keyword>
<feature type="domain" description="DUF6818" evidence="2">
    <location>
        <begin position="62"/>
        <end position="137"/>
    </location>
</feature>